<gene>
    <name evidence="2" type="ORF">AWRI4233_LOCUS4957</name>
</gene>
<feature type="non-terminal residue" evidence="2">
    <location>
        <position position="330"/>
    </location>
</feature>
<dbReference type="AlphaFoldDB" id="A0A9N8PI74"/>
<name>A0A9N8PI74_9PEZI</name>
<keyword evidence="3" id="KW-1185">Reference proteome</keyword>
<organism evidence="2 3">
    <name type="scientific">Aureobasidium mustum</name>
    <dbReference type="NCBI Taxonomy" id="2773714"/>
    <lineage>
        <taxon>Eukaryota</taxon>
        <taxon>Fungi</taxon>
        <taxon>Dikarya</taxon>
        <taxon>Ascomycota</taxon>
        <taxon>Pezizomycotina</taxon>
        <taxon>Dothideomycetes</taxon>
        <taxon>Dothideomycetidae</taxon>
        <taxon>Dothideales</taxon>
        <taxon>Saccotheciaceae</taxon>
        <taxon>Aureobasidium</taxon>
    </lineage>
</organism>
<dbReference type="PANTHER" id="PTHR33840:SF1">
    <property type="entry name" value="TLE1 PHOSPHOLIPASE DOMAIN-CONTAINING PROTEIN"/>
    <property type="match status" value="1"/>
</dbReference>
<evidence type="ECO:0000259" key="1">
    <source>
        <dbReference type="Pfam" id="PF09994"/>
    </source>
</evidence>
<dbReference type="EMBL" id="CAIJEO010000006">
    <property type="protein sequence ID" value="CAD0094954.1"/>
    <property type="molecule type" value="Genomic_DNA"/>
</dbReference>
<dbReference type="PANTHER" id="PTHR33840">
    <property type="match status" value="1"/>
</dbReference>
<comment type="caution">
    <text evidence="2">The sequence shown here is derived from an EMBL/GenBank/DDBJ whole genome shotgun (WGS) entry which is preliminary data.</text>
</comment>
<dbReference type="OrthoDB" id="3057168at2759"/>
<feature type="domain" description="T6SS Phospholipase effector Tle1-like catalytic" evidence="1">
    <location>
        <begin position="17"/>
        <end position="287"/>
    </location>
</feature>
<proteinExistence type="predicted"/>
<accession>A0A9N8PI74</accession>
<feature type="non-terminal residue" evidence="2">
    <location>
        <position position="1"/>
    </location>
</feature>
<protein>
    <recommendedName>
        <fullName evidence="1">T6SS Phospholipase effector Tle1-like catalytic domain-containing protein</fullName>
    </recommendedName>
</protein>
<dbReference type="Pfam" id="PF09994">
    <property type="entry name" value="T6SS_Tle1-like_cat"/>
    <property type="match status" value="1"/>
</dbReference>
<reference evidence="2" key="1">
    <citation type="submission" date="2020-06" db="EMBL/GenBank/DDBJ databases">
        <authorList>
            <person name="Onetto C."/>
        </authorList>
    </citation>
    <scope>NUCLEOTIDE SEQUENCE</scope>
</reference>
<dbReference type="InterPro" id="IPR018712">
    <property type="entry name" value="Tle1-like_cat"/>
</dbReference>
<evidence type="ECO:0000313" key="2">
    <source>
        <dbReference type="EMBL" id="CAD0094954.1"/>
    </source>
</evidence>
<evidence type="ECO:0000313" key="3">
    <source>
        <dbReference type="Proteomes" id="UP000714618"/>
    </source>
</evidence>
<sequence>DSGWAGESLLKRRRLPNLSNVARISRAIKSEDSEHHAQIVYYQVGAETELGWWNHIVGGGTDLRLYKNIEEAYRFLANNYTSGDSIFLIGFSRGSFIARSVGELICQLGLLNKKGLPYFDEIFYDWQHAGHPSFKESKFWDHYRDEKKVDQLTTPSDDPLQAKAYLKEYRALLRNFGLIHTVPVRENSQQDVFIRAIAVWETVGALGIPVNPWFQPGFLHEFKRLNTMIPDNVLNAFQALALDEHRALFSPAVWHRPEGCQTTHADIGGSRHNTTMADITLSWMMDQLSGEGTRLKDRSVPDRKDWIEFYDDYMEIWPAYPPAHEWALGA</sequence>
<dbReference type="Proteomes" id="UP000714618">
    <property type="component" value="Unassembled WGS sequence"/>
</dbReference>